<keyword evidence="3" id="KW-1185">Reference proteome</keyword>
<sequence>MTPSPKTQQSARYNQLFPWGHRFLGLIDAVQRSNIFAPNVQVTAKPQDTNWEFLLWYYYFRAAERGDIVPAITATELQSLDAAYLGQELDLIAKYTIGPRSNILAGYSHFWRGDKILGPTDADFTYVQWELNF</sequence>
<dbReference type="RefSeq" id="WP_145431937.1">
    <property type="nucleotide sequence ID" value="NZ_CP036339.1"/>
</dbReference>
<protein>
    <recommendedName>
        <fullName evidence="1">Alginate export domain-containing protein</fullName>
    </recommendedName>
</protein>
<gene>
    <name evidence="2" type="ORF">I41_15300</name>
</gene>
<organism evidence="2 3">
    <name type="scientific">Lacipirellula limnantheis</name>
    <dbReference type="NCBI Taxonomy" id="2528024"/>
    <lineage>
        <taxon>Bacteria</taxon>
        <taxon>Pseudomonadati</taxon>
        <taxon>Planctomycetota</taxon>
        <taxon>Planctomycetia</taxon>
        <taxon>Pirellulales</taxon>
        <taxon>Lacipirellulaceae</taxon>
        <taxon>Lacipirellula</taxon>
    </lineage>
</organism>
<dbReference type="Proteomes" id="UP000317909">
    <property type="component" value="Chromosome"/>
</dbReference>
<evidence type="ECO:0000313" key="2">
    <source>
        <dbReference type="EMBL" id="QDT72357.1"/>
    </source>
</evidence>
<dbReference type="InterPro" id="IPR053728">
    <property type="entry name" value="Alginate_Permeability_Chnl"/>
</dbReference>
<dbReference type="AlphaFoldDB" id="A0A517TVH0"/>
<feature type="domain" description="Alginate export" evidence="1">
    <location>
        <begin position="6"/>
        <end position="122"/>
    </location>
</feature>
<proteinExistence type="predicted"/>
<dbReference type="EMBL" id="CP036339">
    <property type="protein sequence ID" value="QDT72357.1"/>
    <property type="molecule type" value="Genomic_DNA"/>
</dbReference>
<dbReference type="OrthoDB" id="311329at2"/>
<dbReference type="InterPro" id="IPR025388">
    <property type="entry name" value="Alginate_export_dom"/>
</dbReference>
<dbReference type="KEGG" id="llh:I41_15300"/>
<name>A0A517TVH0_9BACT</name>
<reference evidence="2 3" key="1">
    <citation type="submission" date="2019-02" db="EMBL/GenBank/DDBJ databases">
        <title>Deep-cultivation of Planctomycetes and their phenomic and genomic characterization uncovers novel biology.</title>
        <authorList>
            <person name="Wiegand S."/>
            <person name="Jogler M."/>
            <person name="Boedeker C."/>
            <person name="Pinto D."/>
            <person name="Vollmers J."/>
            <person name="Rivas-Marin E."/>
            <person name="Kohn T."/>
            <person name="Peeters S.H."/>
            <person name="Heuer A."/>
            <person name="Rast P."/>
            <person name="Oberbeckmann S."/>
            <person name="Bunk B."/>
            <person name="Jeske O."/>
            <person name="Meyerdierks A."/>
            <person name="Storesund J.E."/>
            <person name="Kallscheuer N."/>
            <person name="Luecker S."/>
            <person name="Lage O.M."/>
            <person name="Pohl T."/>
            <person name="Merkel B.J."/>
            <person name="Hornburger P."/>
            <person name="Mueller R.-W."/>
            <person name="Bruemmer F."/>
            <person name="Labrenz M."/>
            <person name="Spormann A.M."/>
            <person name="Op den Camp H."/>
            <person name="Overmann J."/>
            <person name="Amann R."/>
            <person name="Jetten M.S.M."/>
            <person name="Mascher T."/>
            <person name="Medema M.H."/>
            <person name="Devos D.P."/>
            <person name="Kaster A.-K."/>
            <person name="Ovreas L."/>
            <person name="Rohde M."/>
            <person name="Galperin M.Y."/>
            <person name="Jogler C."/>
        </authorList>
    </citation>
    <scope>NUCLEOTIDE SEQUENCE [LARGE SCALE GENOMIC DNA]</scope>
    <source>
        <strain evidence="2 3">I41</strain>
    </source>
</reference>
<evidence type="ECO:0000259" key="1">
    <source>
        <dbReference type="Pfam" id="PF13372"/>
    </source>
</evidence>
<evidence type="ECO:0000313" key="3">
    <source>
        <dbReference type="Proteomes" id="UP000317909"/>
    </source>
</evidence>
<accession>A0A517TVH0</accession>
<dbReference type="Pfam" id="PF13372">
    <property type="entry name" value="Alginate_exp"/>
    <property type="match status" value="1"/>
</dbReference>
<dbReference type="Gene3D" id="2.40.160.100">
    <property type="match status" value="1"/>
</dbReference>